<evidence type="ECO:0000256" key="1">
    <source>
        <dbReference type="ARBA" id="ARBA00022729"/>
    </source>
</evidence>
<dbReference type="Proteomes" id="UP000010729">
    <property type="component" value="Unassembled WGS sequence"/>
</dbReference>
<dbReference type="InterPro" id="IPR001638">
    <property type="entry name" value="Solute-binding_3/MltF_N"/>
</dbReference>
<comment type="caution">
    <text evidence="4">The sequence shown here is derived from an EMBL/GenBank/DDBJ whole genome shotgun (WGS) entry which is preliminary data.</text>
</comment>
<evidence type="ECO:0000259" key="3">
    <source>
        <dbReference type="Pfam" id="PF00497"/>
    </source>
</evidence>
<feature type="domain" description="Solute-binding protein family 3/N-terminal" evidence="3">
    <location>
        <begin position="46"/>
        <end position="152"/>
    </location>
</feature>
<organism evidence="4 5">
    <name type="scientific">Arthrobacter crystallopoietes BAB-32</name>
    <dbReference type="NCBI Taxonomy" id="1246476"/>
    <lineage>
        <taxon>Bacteria</taxon>
        <taxon>Bacillati</taxon>
        <taxon>Actinomycetota</taxon>
        <taxon>Actinomycetes</taxon>
        <taxon>Micrococcales</taxon>
        <taxon>Micrococcaceae</taxon>
        <taxon>Crystallibacter</taxon>
    </lineage>
</organism>
<keyword evidence="5" id="KW-1185">Reference proteome</keyword>
<dbReference type="EMBL" id="ANPE02000268">
    <property type="protein sequence ID" value="EMY32472.1"/>
    <property type="molecule type" value="Genomic_DNA"/>
</dbReference>
<proteinExistence type="predicted"/>
<gene>
    <name evidence="4" type="ORF">D477_019963</name>
</gene>
<dbReference type="RefSeq" id="WP_005274092.1">
    <property type="nucleotide sequence ID" value="NZ_ANPE02000268.1"/>
</dbReference>
<dbReference type="Gene3D" id="3.40.190.10">
    <property type="entry name" value="Periplasmic binding protein-like II"/>
    <property type="match status" value="1"/>
</dbReference>
<name>N1UXB0_9MICC</name>
<dbReference type="Pfam" id="PF00497">
    <property type="entry name" value="SBP_bac_3"/>
    <property type="match status" value="1"/>
</dbReference>
<protein>
    <submittedName>
        <fullName evidence="4">Lipoprotein</fullName>
    </submittedName>
</protein>
<evidence type="ECO:0000313" key="4">
    <source>
        <dbReference type="EMBL" id="EMY32472.1"/>
    </source>
</evidence>
<evidence type="ECO:0000256" key="2">
    <source>
        <dbReference type="SAM" id="SignalP"/>
    </source>
</evidence>
<dbReference type="SUPFAM" id="SSF53850">
    <property type="entry name" value="Periplasmic binding protein-like II"/>
    <property type="match status" value="1"/>
</dbReference>
<dbReference type="OrthoDB" id="6150901at2"/>
<accession>N1UXB0</accession>
<keyword evidence="4" id="KW-0449">Lipoprotein</keyword>
<sequence length="159" mass="16983">MRKKLLLLAAVLLLPLLAGCGLKIPADPDGTLERVAGGTLKAGISYNPSWTEAGSGGDPAGTEVQLVRQFAAEQNASVEWVSGGESDLIRQLERGELDLVVGGLTKDSPWSKHAALTQPYLETTNAQGDKEQHVMAAPMGENAFLFELEKFLLNLEALK</sequence>
<dbReference type="AlphaFoldDB" id="N1UXB0"/>
<feature type="signal peptide" evidence="2">
    <location>
        <begin position="1"/>
        <end position="20"/>
    </location>
</feature>
<dbReference type="PANTHER" id="PTHR35936">
    <property type="entry name" value="MEMBRANE-BOUND LYTIC MUREIN TRANSGLYCOSYLASE F"/>
    <property type="match status" value="1"/>
</dbReference>
<dbReference type="PROSITE" id="PS51257">
    <property type="entry name" value="PROKAR_LIPOPROTEIN"/>
    <property type="match status" value="1"/>
</dbReference>
<keyword evidence="1 2" id="KW-0732">Signal</keyword>
<feature type="chain" id="PRO_5038747535" evidence="2">
    <location>
        <begin position="21"/>
        <end position="159"/>
    </location>
</feature>
<reference evidence="4 5" key="1">
    <citation type="journal article" date="2013" name="Genome Announc.">
        <title>Draft Genome Sequence of Arthrobacter crystallopoietes Strain BAB-32, Revealing Genes for Bioremediation.</title>
        <authorList>
            <person name="Joshi M.N."/>
            <person name="Pandit A.S."/>
            <person name="Sharma A."/>
            <person name="Pandya R.V."/>
            <person name="Desai S.M."/>
            <person name="Saxena A.K."/>
            <person name="Bagatharia S.B."/>
        </authorList>
    </citation>
    <scope>NUCLEOTIDE SEQUENCE [LARGE SCALE GENOMIC DNA]</scope>
    <source>
        <strain evidence="4 5">BAB-32</strain>
    </source>
</reference>
<evidence type="ECO:0000313" key="5">
    <source>
        <dbReference type="Proteomes" id="UP000010729"/>
    </source>
</evidence>